<reference evidence="1 2" key="1">
    <citation type="submission" date="2018-12" db="EMBL/GenBank/DDBJ databases">
        <title>three novel Halomonas strain isolated from plants.</title>
        <authorList>
            <person name="Sun C."/>
        </authorList>
    </citation>
    <scope>NUCLEOTIDE SEQUENCE [LARGE SCALE GENOMIC DNA]</scope>
    <source>
        <strain evidence="1 2">RC</strain>
    </source>
</reference>
<dbReference type="AlphaFoldDB" id="A0A3S0ZFJ7"/>
<dbReference type="PANTHER" id="PTHR33609">
    <property type="entry name" value="LOW CALCIUM RESPONSE LOCUS PROTEIN S"/>
    <property type="match status" value="1"/>
</dbReference>
<protein>
    <recommendedName>
        <fullName evidence="3">Transposase</fullName>
    </recommendedName>
</protein>
<gene>
    <name evidence="1" type="ORF">ELY37_05695</name>
</gene>
<dbReference type="Proteomes" id="UP000286912">
    <property type="component" value="Unassembled WGS sequence"/>
</dbReference>
<evidence type="ECO:0000313" key="1">
    <source>
        <dbReference type="EMBL" id="RUR47748.1"/>
    </source>
</evidence>
<dbReference type="Pfam" id="PF01527">
    <property type="entry name" value="HTH_Tnp_1"/>
    <property type="match status" value="1"/>
</dbReference>
<accession>A0A3S0ZFJ7</accession>
<dbReference type="GO" id="GO:0004803">
    <property type="term" value="F:transposase activity"/>
    <property type="evidence" value="ECO:0007669"/>
    <property type="project" value="InterPro"/>
</dbReference>
<dbReference type="InterPro" id="IPR002514">
    <property type="entry name" value="Transposase_8"/>
</dbReference>
<dbReference type="GO" id="GO:0006313">
    <property type="term" value="P:DNA transposition"/>
    <property type="evidence" value="ECO:0007669"/>
    <property type="project" value="InterPro"/>
</dbReference>
<keyword evidence="2" id="KW-1185">Reference proteome</keyword>
<dbReference type="InterPro" id="IPR052546">
    <property type="entry name" value="Transposase_8_domain"/>
</dbReference>
<comment type="caution">
    <text evidence="1">The sequence shown here is derived from an EMBL/GenBank/DDBJ whole genome shotgun (WGS) entry which is preliminary data.</text>
</comment>
<evidence type="ECO:0008006" key="3">
    <source>
        <dbReference type="Google" id="ProtNLM"/>
    </source>
</evidence>
<dbReference type="OrthoDB" id="9774685at2"/>
<organism evidence="1 2">
    <name type="scientific">Vreelandella populi</name>
    <dbReference type="NCBI Taxonomy" id="2498858"/>
    <lineage>
        <taxon>Bacteria</taxon>
        <taxon>Pseudomonadati</taxon>
        <taxon>Pseudomonadota</taxon>
        <taxon>Gammaproteobacteria</taxon>
        <taxon>Oceanospirillales</taxon>
        <taxon>Halomonadaceae</taxon>
        <taxon>Vreelandella</taxon>
    </lineage>
</organism>
<dbReference type="GO" id="GO:0003677">
    <property type="term" value="F:DNA binding"/>
    <property type="evidence" value="ECO:0007669"/>
    <property type="project" value="InterPro"/>
</dbReference>
<proteinExistence type="predicted"/>
<dbReference type="EMBL" id="RZHD01000004">
    <property type="protein sequence ID" value="RUR47748.1"/>
    <property type="molecule type" value="Genomic_DNA"/>
</dbReference>
<dbReference type="PANTHER" id="PTHR33609:SF1">
    <property type="entry name" value="TRANSPOSASE"/>
    <property type="match status" value="1"/>
</dbReference>
<sequence length="100" mass="11589">MNTVRFPANLANGDLIMKKAYYTEEKIIGTIKEHETGAKVGDLYRKWDALCNWRSKCVGLEVNETKRLREIEKENNKLKKFLADKRLGAEAMRDMLLKKG</sequence>
<name>A0A3S0ZFJ7_9GAMM</name>
<evidence type="ECO:0000313" key="2">
    <source>
        <dbReference type="Proteomes" id="UP000286912"/>
    </source>
</evidence>